<dbReference type="GO" id="GO:0005634">
    <property type="term" value="C:nucleus"/>
    <property type="evidence" value="ECO:0007669"/>
    <property type="project" value="TreeGrafter"/>
</dbReference>
<keyword evidence="5" id="KW-0472">Membrane</keyword>
<evidence type="ECO:0000256" key="4">
    <source>
        <dbReference type="ARBA" id="ARBA00022942"/>
    </source>
</evidence>
<organism evidence="8 9">
    <name type="scientific">Syphacia muris</name>
    <dbReference type="NCBI Taxonomy" id="451379"/>
    <lineage>
        <taxon>Eukaryota</taxon>
        <taxon>Metazoa</taxon>
        <taxon>Ecdysozoa</taxon>
        <taxon>Nematoda</taxon>
        <taxon>Chromadorea</taxon>
        <taxon>Rhabditida</taxon>
        <taxon>Spirurina</taxon>
        <taxon>Oxyuridomorpha</taxon>
        <taxon>Oxyuroidea</taxon>
        <taxon>Oxyuridae</taxon>
        <taxon>Syphacia</taxon>
    </lineage>
</organism>
<dbReference type="GO" id="GO:0036503">
    <property type="term" value="P:ERAD pathway"/>
    <property type="evidence" value="ECO:0007669"/>
    <property type="project" value="TreeGrafter"/>
</dbReference>
<accession>A0A0N5A806</accession>
<dbReference type="InterPro" id="IPR011989">
    <property type="entry name" value="ARM-like"/>
</dbReference>
<dbReference type="PANTHER" id="PTHR23346:SF19">
    <property type="entry name" value="PROTEASOME ADAPTER AND SCAFFOLD PROTEIN ECM29"/>
    <property type="match status" value="1"/>
</dbReference>
<evidence type="ECO:0000256" key="1">
    <source>
        <dbReference type="ARBA" id="ARBA00004496"/>
    </source>
</evidence>
<evidence type="ECO:0000313" key="8">
    <source>
        <dbReference type="Proteomes" id="UP000046393"/>
    </source>
</evidence>
<comment type="subcellular location">
    <subcellularLocation>
        <location evidence="1">Cytoplasm</location>
    </subcellularLocation>
</comment>
<dbReference type="STRING" id="451379.A0A0N5A806"/>
<feature type="transmembrane region" description="Helical" evidence="5">
    <location>
        <begin position="12"/>
        <end position="34"/>
    </location>
</feature>
<dbReference type="Gene3D" id="1.25.10.10">
    <property type="entry name" value="Leucine-rich Repeat Variant"/>
    <property type="match status" value="2"/>
</dbReference>
<dbReference type="GO" id="GO:0060090">
    <property type="term" value="F:molecular adaptor activity"/>
    <property type="evidence" value="ECO:0007669"/>
    <property type="project" value="InterPro"/>
</dbReference>
<dbReference type="InterPro" id="IPR016024">
    <property type="entry name" value="ARM-type_fold"/>
</dbReference>
<keyword evidence="5" id="KW-1133">Transmembrane helix</keyword>
<reference evidence="9" key="1">
    <citation type="submission" date="2017-02" db="UniProtKB">
        <authorList>
            <consortium name="WormBaseParasite"/>
        </authorList>
    </citation>
    <scope>IDENTIFICATION</scope>
</reference>
<dbReference type="Proteomes" id="UP000046393">
    <property type="component" value="Unplaced"/>
</dbReference>
<dbReference type="Pfam" id="PF24492">
    <property type="entry name" value="HEAT_ECM29"/>
    <property type="match status" value="1"/>
</dbReference>
<keyword evidence="4" id="KW-0647">Proteasome</keyword>
<dbReference type="GO" id="GO:0005737">
    <property type="term" value="C:cytoplasm"/>
    <property type="evidence" value="ECO:0007669"/>
    <property type="project" value="UniProtKB-SubCell"/>
</dbReference>
<keyword evidence="5" id="KW-0812">Transmembrane</keyword>
<keyword evidence="3" id="KW-0677">Repeat</keyword>
<dbReference type="InterPro" id="IPR055443">
    <property type="entry name" value="HEAT_ECM29"/>
</dbReference>
<feature type="domain" description="Proteasome component Ecm29 N-terminal" evidence="6">
    <location>
        <begin position="28"/>
        <end position="573"/>
    </location>
</feature>
<dbReference type="WBParaSite" id="SMUV_0000018101-mRNA-1">
    <property type="protein sequence ID" value="SMUV_0000018101-mRNA-1"/>
    <property type="gene ID" value="SMUV_0000018101"/>
</dbReference>
<dbReference type="PANTHER" id="PTHR23346">
    <property type="entry name" value="TRANSLATIONAL ACTIVATOR GCN1-RELATED"/>
    <property type="match status" value="1"/>
</dbReference>
<keyword evidence="2" id="KW-0963">Cytoplasm</keyword>
<evidence type="ECO:0000256" key="2">
    <source>
        <dbReference type="ARBA" id="ARBA00022490"/>
    </source>
</evidence>
<feature type="domain" description="Proteasome adapter and scaffold protein ECM29 HEAT-repeat" evidence="7">
    <location>
        <begin position="1308"/>
        <end position="1465"/>
    </location>
</feature>
<dbReference type="InterPro" id="IPR024372">
    <property type="entry name" value="Ecm29_N"/>
</dbReference>
<evidence type="ECO:0000259" key="6">
    <source>
        <dbReference type="Pfam" id="PF13001"/>
    </source>
</evidence>
<protein>
    <submittedName>
        <fullName evidence="9">Integrator complex subunit 7</fullName>
    </submittedName>
</protein>
<dbReference type="Pfam" id="PF13001">
    <property type="entry name" value="ECM29_N"/>
    <property type="match status" value="1"/>
</dbReference>
<name>A0A0N5A806_9BILA</name>
<evidence type="ECO:0000256" key="5">
    <source>
        <dbReference type="SAM" id="Phobius"/>
    </source>
</evidence>
<evidence type="ECO:0000313" key="9">
    <source>
        <dbReference type="WBParaSite" id="SMUV_0000018101-mRNA-1"/>
    </source>
</evidence>
<dbReference type="GO" id="GO:0043248">
    <property type="term" value="P:proteasome assembly"/>
    <property type="evidence" value="ECO:0007669"/>
    <property type="project" value="InterPro"/>
</dbReference>
<sequence length="1886" mass="213465">MDSASSKCKLNFSCGFGVVFSMFLQMEMLFLRLVTISDDSKLQVFLQKSLVDAIETMASGGDGSLEKGMEFLNQLNHRVKTNMDVKLPLSELLDYFLLPTRKIITTNFVVVYIKMGLMRVTENECINLLPKFFNAITANLEDRKISEQLLLFASRCLICSSQLPSSKWTWACYLDNKPFRLLMLQFFHNVLAFSNSSRSVIAIVNGENLQLQVANVESHSSSAPPSLTRHDYLLLAKELLLELQLSIVALKIAVLKIVSSNLFTDQERFPLLLLASANGPDEVESAADSAMRRISIDDMIGDKDVCKELLALYLGSAGMNSSDENRVAEASITLKLSLLPLFNRSHVAPLMFPANIKLNRTFIKLAYDLSILRILPTKLLINKNFSLHQAAFDGLFGKSHNIPKLKQLSASFLLAIIKSCPENSLNSIGPIMFSSLRSLLNTCKHEGIIAIAYQCLGLLGAKVPNLLLNDMHIVQEMFETLSEVCLFIYGYVVLAEFGLAYEAKATPVLASSIADCLIAWLPSFCKIKDAAGAEILQLIISTYFENGSVKCRLVALKFIETLLKTQCLGYRWTLCSAYADTHEEIKREAKRLLELSLSVPDTHWKFEDVVQFFYKKLKLATTFDVESHIEAVEVKRKKVLSNGELVTSVALYLLNYIKIFVKSTDQVSSVMDSGFVGNEDSYVDIDSTLELLDLITVLLYCTNGRLNEQRRNELIKKTLTDMISIAKQNICSASARVYVLCLKSEERSKVLQSYSTKLTSDIDEFQLLRPGEIWAISFLLSEGLTHTSAEMFNDIETGYFKYIEESFLHGSDMLEVLCCSLEQIYRRSYVTMDQIDQEKLFKGYPQKIDNLCSVLSKISLTRKDFVALNVKEAIVRCFGFLSTSFLEESICNLLIGCLFALGESASVPELQFTVGSSMFDAVLAEYSPSRRNTFTESEMKHMGWNNLISDCLPSTKLEHCDQKVLKLFDRIKEKLSDTNRHLRRAAFIWLYVLVERSCKYKLKFVNERLCDIQQAFLNGLEENDDFTQDVVSQGIGIVFNMGTSQQKCHMVAELVEFLTSGRRKLNLPITGDTVVLNKGEVRTGLGLLRSLIVVLLKVFYPKEVRYFSESLTTYKELCSLAKELNQPDLLYKFMQLANQKLMLNMKKGAAYGFSILMQEAKNDLEPYFPKIVPKLYRYRYDPDTEVMNAMRNLWKIITSSHKNVIETFLSPICKELLSSLTNPLWRVRQSSCLAMSDILMRLAAKSTLKSLCSFTLRICENEKGNSAIHLIEIVLPSLIEKGLRSSLKENRMLRHIIMDISSKAGPALQPHLTVIVPCLLESLSEIEPSWLNYLAARSDIDELEALDTARTSAARSSPMVNVLHGLIQYMDEPVIVHLCPLLVDLLKNCVGVSTRIGTAQLLVDICVRRRQMFAEIKETCDRLTNALLIGLRDRNPAIRKQFSTTLSYIIKFSSKKQINRVLSFILEKIQGEERIKSDETTSYHLLRAFADNSSEILTDSGSMVIPYIFLISSKEVQKDDEKGKKQKQLWEDLWNDIVPGTEAAIRLYKSELLEVVSNVLLNNPAWVCKAEAATMLTRILYSRAVEFSSADADDIFSKLSSLLRGKFWSGKEKVLSAIVALLQVSGDVLKSYWKTHEERCEKFSVIWKECLKKKFSYCVEAIFCASWFCQTFEILKETRDLLHLIEIKGFEQAESSSDSETENRSLRATIRVKAMNCLFSALPHCVIALQNDESLSCAVDICLRVLDANDLFWKAKIGLIVELGSLIPRFAKHVNGTKILYSLISLVNLYWDTQNSFSRQCLQVVNDILNKATTGNILLDDEDLIERLSEFKETAPSRSSWATAKVKVGLIYLTGQRTRSERQLRLPRHSILSHANVSFCFRDWQR</sequence>
<evidence type="ECO:0000259" key="7">
    <source>
        <dbReference type="Pfam" id="PF24492"/>
    </source>
</evidence>
<dbReference type="SUPFAM" id="SSF48371">
    <property type="entry name" value="ARM repeat"/>
    <property type="match status" value="3"/>
</dbReference>
<keyword evidence="8" id="KW-1185">Reference proteome</keyword>
<dbReference type="GO" id="GO:0000502">
    <property type="term" value="C:proteasome complex"/>
    <property type="evidence" value="ECO:0007669"/>
    <property type="project" value="UniProtKB-KW"/>
</dbReference>
<evidence type="ECO:0000256" key="3">
    <source>
        <dbReference type="ARBA" id="ARBA00022737"/>
    </source>
</evidence>
<proteinExistence type="predicted"/>